<gene>
    <name evidence="1" type="ORF">Bpfe_002278</name>
</gene>
<comment type="caution">
    <text evidence="1">The sequence shown here is derived from an EMBL/GenBank/DDBJ whole genome shotgun (WGS) entry which is preliminary data.</text>
</comment>
<evidence type="ECO:0000313" key="2">
    <source>
        <dbReference type="Proteomes" id="UP001233172"/>
    </source>
</evidence>
<name>A0AAD8FLI0_BIOPF</name>
<reference evidence="1" key="2">
    <citation type="submission" date="2023-04" db="EMBL/GenBank/DDBJ databases">
        <authorList>
            <person name="Bu L."/>
            <person name="Lu L."/>
            <person name="Laidemitt M.R."/>
            <person name="Zhang S.M."/>
            <person name="Mutuku M."/>
            <person name="Mkoji G."/>
            <person name="Steinauer M."/>
            <person name="Loker E.S."/>
        </authorList>
    </citation>
    <scope>NUCLEOTIDE SEQUENCE</scope>
    <source>
        <strain evidence="1">KasaAsao</strain>
        <tissue evidence="1">Whole Snail</tissue>
    </source>
</reference>
<accession>A0AAD8FLI0</accession>
<sequence length="101" mass="11765">MKRSSESTALTTRAVTTTLCVRWLTPATTVRMDRPRLRHRVERNLVNGRRRKRHLQRAVWIALWGARSMQSVTPTDRPPPALINREYVSFRDEKTKVGVVL</sequence>
<organism evidence="1 2">
    <name type="scientific">Biomphalaria pfeifferi</name>
    <name type="common">Bloodfluke planorb</name>
    <name type="synonym">Freshwater snail</name>
    <dbReference type="NCBI Taxonomy" id="112525"/>
    <lineage>
        <taxon>Eukaryota</taxon>
        <taxon>Metazoa</taxon>
        <taxon>Spiralia</taxon>
        <taxon>Lophotrochozoa</taxon>
        <taxon>Mollusca</taxon>
        <taxon>Gastropoda</taxon>
        <taxon>Heterobranchia</taxon>
        <taxon>Euthyneura</taxon>
        <taxon>Panpulmonata</taxon>
        <taxon>Hygrophila</taxon>
        <taxon>Lymnaeoidea</taxon>
        <taxon>Planorbidae</taxon>
        <taxon>Biomphalaria</taxon>
    </lineage>
</organism>
<proteinExistence type="predicted"/>
<reference evidence="1" key="1">
    <citation type="journal article" date="2023" name="PLoS Negl. Trop. Dis.">
        <title>A genome sequence for Biomphalaria pfeifferi, the major vector snail for the human-infecting parasite Schistosoma mansoni.</title>
        <authorList>
            <person name="Bu L."/>
            <person name="Lu L."/>
            <person name="Laidemitt M.R."/>
            <person name="Zhang S.M."/>
            <person name="Mutuku M."/>
            <person name="Mkoji G."/>
            <person name="Steinauer M."/>
            <person name="Loker E.S."/>
        </authorList>
    </citation>
    <scope>NUCLEOTIDE SEQUENCE</scope>
    <source>
        <strain evidence="1">KasaAsao</strain>
    </source>
</reference>
<protein>
    <submittedName>
        <fullName evidence="1">Ankyrin repeat domain-containing protein 29</fullName>
    </submittedName>
</protein>
<dbReference type="EMBL" id="JASAOG010000005">
    <property type="protein sequence ID" value="KAK0068343.1"/>
    <property type="molecule type" value="Genomic_DNA"/>
</dbReference>
<dbReference type="AlphaFoldDB" id="A0AAD8FLI0"/>
<keyword evidence="2" id="KW-1185">Reference proteome</keyword>
<evidence type="ECO:0000313" key="1">
    <source>
        <dbReference type="EMBL" id="KAK0068343.1"/>
    </source>
</evidence>
<dbReference type="Proteomes" id="UP001233172">
    <property type="component" value="Unassembled WGS sequence"/>
</dbReference>